<keyword evidence="2" id="KW-1185">Reference proteome</keyword>
<reference evidence="1 2" key="1">
    <citation type="submission" date="2007-03" db="EMBL/GenBank/DDBJ databases">
        <authorList>
            <person name="Stal L."/>
            <person name="Ferriera S."/>
            <person name="Johnson J."/>
            <person name="Kravitz S."/>
            <person name="Beeson K."/>
            <person name="Sutton G."/>
            <person name="Rogers Y.-H."/>
            <person name="Friedman R."/>
            <person name="Frazier M."/>
            <person name="Venter J.C."/>
        </authorList>
    </citation>
    <scope>NUCLEOTIDE SEQUENCE [LARGE SCALE GENOMIC DNA]</scope>
    <source>
        <strain evidence="1 2">CCY0110</strain>
    </source>
</reference>
<proteinExistence type="predicted"/>
<dbReference type="Proteomes" id="UP000003781">
    <property type="component" value="Unassembled WGS sequence"/>
</dbReference>
<gene>
    <name evidence="1" type="ORF">CY0110_14515</name>
</gene>
<evidence type="ECO:0000313" key="1">
    <source>
        <dbReference type="EMBL" id="EAZ88258.1"/>
    </source>
</evidence>
<dbReference type="OrthoDB" id="9924156at2"/>
<protein>
    <submittedName>
        <fullName evidence="1">Uncharacterized protein</fullName>
    </submittedName>
</protein>
<name>A3IZ54_9CHRO</name>
<evidence type="ECO:0000313" key="2">
    <source>
        <dbReference type="Proteomes" id="UP000003781"/>
    </source>
</evidence>
<dbReference type="AlphaFoldDB" id="A3IZ54"/>
<comment type="caution">
    <text evidence="1">The sequence shown here is derived from an EMBL/GenBank/DDBJ whole genome shotgun (WGS) entry which is preliminary data.</text>
</comment>
<dbReference type="RefSeq" id="WP_008278671.1">
    <property type="nucleotide sequence ID" value="NZ_AAXW01000094.1"/>
</dbReference>
<dbReference type="EMBL" id="AAXW01000094">
    <property type="protein sequence ID" value="EAZ88258.1"/>
    <property type="molecule type" value="Genomic_DNA"/>
</dbReference>
<accession>A3IZ54</accession>
<organism evidence="1 2">
    <name type="scientific">Crocosphaera chwakensis CCY0110</name>
    <dbReference type="NCBI Taxonomy" id="391612"/>
    <lineage>
        <taxon>Bacteria</taxon>
        <taxon>Bacillati</taxon>
        <taxon>Cyanobacteriota</taxon>
        <taxon>Cyanophyceae</taxon>
        <taxon>Oscillatoriophycideae</taxon>
        <taxon>Chroococcales</taxon>
        <taxon>Aphanothecaceae</taxon>
        <taxon>Crocosphaera</taxon>
        <taxon>Crocosphaera chwakensis</taxon>
    </lineage>
</organism>
<sequence length="96" mass="10986">MLKEGCMIPVLFLVFSFGWLILEGIAKDETTVFVNFSQYPDQTFSLSELTLEKLEEQDSLKLKCGDQFFSIDSKDVAQITGNFEFSEDEVINCDRL</sequence>